<keyword evidence="5" id="KW-1185">Reference proteome</keyword>
<sequence length="245" mass="25131">MRTFRTARRRSPVLAVTGIALAALALTACEDGTGTRDEGAPQPSATTSTAPTAPATGKTNTPATGQHPASNTTDTRDATDTPNQPNTSDRTGSGAAPDPNAPANRVLCNGSNLTVTAEPVPRPLNHLLITVKNTGSKTCDLMYFPHLRFDGMQWVPDAVAESKPQAVTTLRPGDSGYAGVLLSAADGSGDAGTTARELTVRFQGAGPGSDGGAAATPALPADGVHYDSSLRVTYWQSDLADALAY</sequence>
<feature type="domain" description="DUF4232" evidence="3">
    <location>
        <begin position="108"/>
        <end position="236"/>
    </location>
</feature>
<feature type="signal peptide" evidence="2">
    <location>
        <begin position="1"/>
        <end position="22"/>
    </location>
</feature>
<feature type="compositionally biased region" description="Low complexity" evidence="1">
    <location>
        <begin position="40"/>
        <end position="64"/>
    </location>
</feature>
<dbReference type="PROSITE" id="PS51257">
    <property type="entry name" value="PROKAR_LIPOPROTEIN"/>
    <property type="match status" value="1"/>
</dbReference>
<proteinExistence type="predicted"/>
<evidence type="ECO:0000256" key="2">
    <source>
        <dbReference type="SAM" id="SignalP"/>
    </source>
</evidence>
<gene>
    <name evidence="4" type="ORF">GCM10023220_05800</name>
</gene>
<evidence type="ECO:0000259" key="3">
    <source>
        <dbReference type="Pfam" id="PF14016"/>
    </source>
</evidence>
<comment type="caution">
    <text evidence="4">The sequence shown here is derived from an EMBL/GenBank/DDBJ whole genome shotgun (WGS) entry which is preliminary data.</text>
</comment>
<keyword evidence="2" id="KW-0732">Signal</keyword>
<dbReference type="Pfam" id="PF14016">
    <property type="entry name" value="DUF4232"/>
    <property type="match status" value="1"/>
</dbReference>
<protein>
    <submittedName>
        <fullName evidence="4">DUF4232 domain-containing protein</fullName>
    </submittedName>
</protein>
<dbReference type="RefSeq" id="WP_345617207.1">
    <property type="nucleotide sequence ID" value="NZ_BAABIG010000005.1"/>
</dbReference>
<dbReference type="InterPro" id="IPR025326">
    <property type="entry name" value="DUF4232"/>
</dbReference>
<dbReference type="EMBL" id="BAABIG010000005">
    <property type="protein sequence ID" value="GAA4785107.1"/>
    <property type="molecule type" value="Genomic_DNA"/>
</dbReference>
<accession>A0ABP9AR78</accession>
<evidence type="ECO:0000313" key="5">
    <source>
        <dbReference type="Proteomes" id="UP001501265"/>
    </source>
</evidence>
<feature type="region of interest" description="Disordered" evidence="1">
    <location>
        <begin position="31"/>
        <end position="107"/>
    </location>
</feature>
<organism evidence="4 5">
    <name type="scientific">Streptomyces ziwulingensis</name>
    <dbReference type="NCBI Taxonomy" id="1045501"/>
    <lineage>
        <taxon>Bacteria</taxon>
        <taxon>Bacillati</taxon>
        <taxon>Actinomycetota</taxon>
        <taxon>Actinomycetes</taxon>
        <taxon>Kitasatosporales</taxon>
        <taxon>Streptomycetaceae</taxon>
        <taxon>Streptomyces</taxon>
    </lineage>
</organism>
<reference evidence="5" key="1">
    <citation type="journal article" date="2019" name="Int. J. Syst. Evol. Microbiol.">
        <title>The Global Catalogue of Microorganisms (GCM) 10K type strain sequencing project: providing services to taxonomists for standard genome sequencing and annotation.</title>
        <authorList>
            <consortium name="The Broad Institute Genomics Platform"/>
            <consortium name="The Broad Institute Genome Sequencing Center for Infectious Disease"/>
            <person name="Wu L."/>
            <person name="Ma J."/>
        </authorList>
    </citation>
    <scope>NUCLEOTIDE SEQUENCE [LARGE SCALE GENOMIC DNA]</scope>
    <source>
        <strain evidence="5">JCM 18081</strain>
    </source>
</reference>
<evidence type="ECO:0000313" key="4">
    <source>
        <dbReference type="EMBL" id="GAA4785107.1"/>
    </source>
</evidence>
<evidence type="ECO:0000256" key="1">
    <source>
        <dbReference type="SAM" id="MobiDB-lite"/>
    </source>
</evidence>
<name>A0ABP9AR78_9ACTN</name>
<feature type="compositionally biased region" description="Polar residues" evidence="1">
    <location>
        <begin position="80"/>
        <end position="91"/>
    </location>
</feature>
<feature type="chain" id="PRO_5046815441" evidence="2">
    <location>
        <begin position="23"/>
        <end position="245"/>
    </location>
</feature>
<dbReference type="Proteomes" id="UP001501265">
    <property type="component" value="Unassembled WGS sequence"/>
</dbReference>